<reference evidence="6 8" key="1">
    <citation type="journal article" date="2017" name="Nature">
        <title>The sunflower genome provides insights into oil metabolism, flowering and Asterid evolution.</title>
        <authorList>
            <person name="Badouin H."/>
            <person name="Gouzy J."/>
            <person name="Grassa C.J."/>
            <person name="Murat F."/>
            <person name="Staton S.E."/>
            <person name="Cottret L."/>
            <person name="Lelandais-Briere C."/>
            <person name="Owens G.L."/>
            <person name="Carrere S."/>
            <person name="Mayjonade B."/>
            <person name="Legrand L."/>
            <person name="Gill N."/>
            <person name="Kane N.C."/>
            <person name="Bowers J.E."/>
            <person name="Hubner S."/>
            <person name="Bellec A."/>
            <person name="Berard A."/>
            <person name="Berges H."/>
            <person name="Blanchet N."/>
            <person name="Boniface M.C."/>
            <person name="Brunel D."/>
            <person name="Catrice O."/>
            <person name="Chaidir N."/>
            <person name="Claudel C."/>
            <person name="Donnadieu C."/>
            <person name="Faraut T."/>
            <person name="Fievet G."/>
            <person name="Helmstetter N."/>
            <person name="King M."/>
            <person name="Knapp S.J."/>
            <person name="Lai Z."/>
            <person name="Le Paslier M.C."/>
            <person name="Lippi Y."/>
            <person name="Lorenzon L."/>
            <person name="Mandel J.R."/>
            <person name="Marage G."/>
            <person name="Marchand G."/>
            <person name="Marquand E."/>
            <person name="Bret-Mestries E."/>
            <person name="Morien E."/>
            <person name="Nambeesan S."/>
            <person name="Nguyen T."/>
            <person name="Pegot-Espagnet P."/>
            <person name="Pouilly N."/>
            <person name="Raftis F."/>
            <person name="Sallet E."/>
            <person name="Schiex T."/>
            <person name="Thomas J."/>
            <person name="Vandecasteele C."/>
            <person name="Vares D."/>
            <person name="Vear F."/>
            <person name="Vautrin S."/>
            <person name="Crespi M."/>
            <person name="Mangin B."/>
            <person name="Burke J.M."/>
            <person name="Salse J."/>
            <person name="Munos S."/>
            <person name="Vincourt P."/>
            <person name="Rieseberg L.H."/>
            <person name="Langlade N.B."/>
        </authorList>
    </citation>
    <scope>NUCLEOTIDE SEQUENCE [LARGE SCALE GENOMIC DNA]</scope>
    <source>
        <strain evidence="8">cv. SF193</strain>
        <tissue evidence="6">Leaves</tissue>
    </source>
</reference>
<feature type="domain" description="PROP1-like PPR" evidence="5">
    <location>
        <begin position="227"/>
        <end position="329"/>
    </location>
</feature>
<dbReference type="EMBL" id="MNCJ02000332">
    <property type="protein sequence ID" value="KAF5756325.1"/>
    <property type="molecule type" value="Genomic_DNA"/>
</dbReference>
<dbReference type="GO" id="GO:0045727">
    <property type="term" value="P:positive regulation of translation"/>
    <property type="evidence" value="ECO:0000318"/>
    <property type="project" value="GO_Central"/>
</dbReference>
<feature type="repeat" description="PPR" evidence="3">
    <location>
        <begin position="140"/>
        <end position="174"/>
    </location>
</feature>
<dbReference type="InterPro" id="IPR033443">
    <property type="entry name" value="PROP1-like_PPR_dom"/>
</dbReference>
<feature type="repeat" description="PPR" evidence="3">
    <location>
        <begin position="386"/>
        <end position="420"/>
    </location>
</feature>
<dbReference type="EMBL" id="CM007906">
    <property type="protein sequence ID" value="OTF87103.1"/>
    <property type="molecule type" value="Genomic_DNA"/>
</dbReference>
<feature type="repeat" description="PPR" evidence="3">
    <location>
        <begin position="315"/>
        <end position="349"/>
    </location>
</feature>
<dbReference type="GO" id="GO:0009570">
    <property type="term" value="C:chloroplast stroma"/>
    <property type="evidence" value="ECO:0000318"/>
    <property type="project" value="GO_Central"/>
</dbReference>
<comment type="similarity">
    <text evidence="1">Belongs to the PPR family. P subfamily.</text>
</comment>
<proteinExistence type="inferred from homology"/>
<dbReference type="InterPro" id="IPR002885">
    <property type="entry name" value="PPR_rpt"/>
</dbReference>
<evidence type="ECO:0000313" key="7">
    <source>
        <dbReference type="EMBL" id="OTF87103.1"/>
    </source>
</evidence>
<dbReference type="PANTHER" id="PTHR47447">
    <property type="entry name" value="OS03G0856100 PROTEIN"/>
    <property type="match status" value="1"/>
</dbReference>
<evidence type="ECO:0000313" key="6">
    <source>
        <dbReference type="EMBL" id="KAF5756325.1"/>
    </source>
</evidence>
<dbReference type="Gene3D" id="1.25.40.10">
    <property type="entry name" value="Tetratricopeptide repeat domain"/>
    <property type="match status" value="3"/>
</dbReference>
<dbReference type="Pfam" id="PF17177">
    <property type="entry name" value="PPR_long"/>
    <property type="match status" value="2"/>
</dbReference>
<dbReference type="Proteomes" id="UP000215914">
    <property type="component" value="Chromosome 17"/>
</dbReference>
<reference evidence="7" key="2">
    <citation type="submission" date="2017-02" db="EMBL/GenBank/DDBJ databases">
        <title>Sunflower complete genome.</title>
        <authorList>
            <person name="Langlade N."/>
            <person name="Munos S."/>
        </authorList>
    </citation>
    <scope>NUCLEOTIDE SEQUENCE [LARGE SCALE GENOMIC DNA]</scope>
    <source>
        <tissue evidence="7">Leaves</tissue>
    </source>
</reference>
<keyword evidence="8" id="KW-1185">Reference proteome</keyword>
<evidence type="ECO:0000259" key="5">
    <source>
        <dbReference type="Pfam" id="PF17177"/>
    </source>
</evidence>
<feature type="region of interest" description="Disordered" evidence="4">
    <location>
        <begin position="32"/>
        <end position="52"/>
    </location>
</feature>
<reference evidence="6" key="3">
    <citation type="submission" date="2020-06" db="EMBL/GenBank/DDBJ databases">
        <title>Helianthus annuus Genome sequencing and assembly Release 2.</title>
        <authorList>
            <person name="Gouzy J."/>
            <person name="Langlade N."/>
            <person name="Munos S."/>
        </authorList>
    </citation>
    <scope>NUCLEOTIDE SEQUENCE</scope>
    <source>
        <tissue evidence="6">Leaves</tissue>
    </source>
</reference>
<dbReference type="OMA" id="GCEPDNN"/>
<feature type="domain" description="PROP1-like PPR" evidence="5">
    <location>
        <begin position="334"/>
        <end position="472"/>
    </location>
</feature>
<dbReference type="NCBIfam" id="TIGR00756">
    <property type="entry name" value="PPR"/>
    <property type="match status" value="5"/>
</dbReference>
<dbReference type="GO" id="GO:0003729">
    <property type="term" value="F:mRNA binding"/>
    <property type="evidence" value="ECO:0000318"/>
    <property type="project" value="GO_Central"/>
</dbReference>
<dbReference type="AlphaFoldDB" id="A0A251RRI4"/>
<accession>A0A251RRI4</accession>
<dbReference type="OrthoDB" id="185373at2759"/>
<evidence type="ECO:0000256" key="3">
    <source>
        <dbReference type="PROSITE-ProRule" id="PRU00708"/>
    </source>
</evidence>
<sequence>MAFIYATCPSSSISFCLNNQIAFQSRNTQISERPNNLEPKISNPSQSTDHKKKSYIWVNPNSSKLTQKTYDSRYNSLSKVAAHLNSCSPVEKDVFNVLDSTLGSKLGVQDGLIILNNMSNAVTARIVLKYLLDRCDLSLRIDLYNATLIVFRKCKDLASVEQLFDEMTQRGVTPDIVTFSNIIGCARMCSLPGKAVAWFERMPEFEIVPDDAILAVMIDAYGRVGNVDKALMLYARARVENWSLSDVTYTTVIRICGAIGNFDECLTVFRERKARGIKPNLGCYNTLLDAIARGKRASDVKSIHREILSSGLRPGWATYAALLRAYCKARCGDDAMNVYEEMKEKGMVLNNALYNILLSTCANIGFVDEAITIFEDMKTSKDCQPDTRSFSLLITILSRHGKVSEAEAVLKEMSEAGFEHDIYVLTNLIQCYGKSNLRDDLGRTIDTIMELDLPLDERYCSCLLNVMTQVPHEALGKVARCIDKADLKLGNVVKLVVECGGEDETFKNEASEVLARVGGEVRKTYCNCLIDLCIHLQKLDKASYFRTLL</sequence>
<dbReference type="GO" id="GO:0042134">
    <property type="term" value="F:rRNA primary transcript binding"/>
    <property type="evidence" value="ECO:0000318"/>
    <property type="project" value="GO_Central"/>
</dbReference>
<protein>
    <submittedName>
        <fullName evidence="7">Putative tetratricopeptide-like helical domain-containing protein</fullName>
    </submittedName>
    <submittedName>
        <fullName evidence="6">Tetratricopeptide-like helical domain superfamily, pentacotripeptide-repeat region of PRORP</fullName>
    </submittedName>
</protein>
<dbReference type="PROSITE" id="PS51375">
    <property type="entry name" value="PPR"/>
    <property type="match status" value="6"/>
</dbReference>
<organism evidence="7 8">
    <name type="scientific">Helianthus annuus</name>
    <name type="common">Common sunflower</name>
    <dbReference type="NCBI Taxonomy" id="4232"/>
    <lineage>
        <taxon>Eukaryota</taxon>
        <taxon>Viridiplantae</taxon>
        <taxon>Streptophyta</taxon>
        <taxon>Embryophyta</taxon>
        <taxon>Tracheophyta</taxon>
        <taxon>Spermatophyta</taxon>
        <taxon>Magnoliopsida</taxon>
        <taxon>eudicotyledons</taxon>
        <taxon>Gunneridae</taxon>
        <taxon>Pentapetalae</taxon>
        <taxon>asterids</taxon>
        <taxon>campanulids</taxon>
        <taxon>Asterales</taxon>
        <taxon>Asteraceae</taxon>
        <taxon>Asteroideae</taxon>
        <taxon>Heliantheae alliance</taxon>
        <taxon>Heliantheae</taxon>
        <taxon>Helianthus</taxon>
    </lineage>
</organism>
<dbReference type="InterPro" id="IPR011990">
    <property type="entry name" value="TPR-like_helical_dom_sf"/>
</dbReference>
<gene>
    <name evidence="7" type="ORF">HannXRQ_Chr17g0558121</name>
    <name evidence="6" type="ORF">HanXRQr2_Chr17g0813311</name>
</gene>
<dbReference type="Pfam" id="PF13812">
    <property type="entry name" value="PPR_3"/>
    <property type="match status" value="1"/>
</dbReference>
<evidence type="ECO:0000256" key="2">
    <source>
        <dbReference type="ARBA" id="ARBA00022737"/>
    </source>
</evidence>
<dbReference type="PANTHER" id="PTHR47447:SF12">
    <property type="entry name" value="PENTATRICOPEPTIDE REPEAT-CONTAINING PROTEIN ATP4 HOMOLOG, CHLOROPLASTIC"/>
    <property type="match status" value="1"/>
</dbReference>
<name>A0A251RRI4_HELAN</name>
<dbReference type="Gramene" id="mRNA:HanXRQr2_Chr17g0813311">
    <property type="protein sequence ID" value="CDS:HanXRQr2_Chr17g0813311.1"/>
    <property type="gene ID" value="HanXRQr2_Chr17g0813311"/>
</dbReference>
<evidence type="ECO:0000256" key="4">
    <source>
        <dbReference type="SAM" id="MobiDB-lite"/>
    </source>
</evidence>
<feature type="repeat" description="PPR" evidence="3">
    <location>
        <begin position="350"/>
        <end position="380"/>
    </location>
</feature>
<evidence type="ECO:0000256" key="1">
    <source>
        <dbReference type="ARBA" id="ARBA00007626"/>
    </source>
</evidence>
<dbReference type="InParanoid" id="A0A251RRI4"/>
<feature type="repeat" description="PPR" evidence="3">
    <location>
        <begin position="280"/>
        <end position="314"/>
    </location>
</feature>
<evidence type="ECO:0000313" key="8">
    <source>
        <dbReference type="Proteomes" id="UP000215914"/>
    </source>
</evidence>
<keyword evidence="2" id="KW-0677">Repeat</keyword>
<feature type="repeat" description="PPR" evidence="3">
    <location>
        <begin position="245"/>
        <end position="279"/>
    </location>
</feature>